<organism evidence="2 3">
    <name type="scientific">Papaver nudicaule</name>
    <name type="common">Iceland poppy</name>
    <dbReference type="NCBI Taxonomy" id="74823"/>
    <lineage>
        <taxon>Eukaryota</taxon>
        <taxon>Viridiplantae</taxon>
        <taxon>Streptophyta</taxon>
        <taxon>Embryophyta</taxon>
        <taxon>Tracheophyta</taxon>
        <taxon>Spermatophyta</taxon>
        <taxon>Magnoliopsida</taxon>
        <taxon>Ranunculales</taxon>
        <taxon>Papaveraceae</taxon>
        <taxon>Papaveroideae</taxon>
        <taxon>Papaver</taxon>
    </lineage>
</organism>
<protein>
    <recommendedName>
        <fullName evidence="1">Protein kinase domain-containing protein</fullName>
    </recommendedName>
</protein>
<dbReference type="PROSITE" id="PS50011">
    <property type="entry name" value="PROTEIN_KINASE_DOM"/>
    <property type="match status" value="1"/>
</dbReference>
<gene>
    <name evidence="2" type="ORF">MKW94_022908</name>
</gene>
<dbReference type="SUPFAM" id="SSF56112">
    <property type="entry name" value="Protein kinase-like (PK-like)"/>
    <property type="match status" value="1"/>
</dbReference>
<dbReference type="InterPro" id="IPR046959">
    <property type="entry name" value="PRK1-6/SRF4-like"/>
</dbReference>
<dbReference type="AlphaFoldDB" id="A0AA41VQX2"/>
<feature type="domain" description="Protein kinase" evidence="1">
    <location>
        <begin position="25"/>
        <end position="320"/>
    </location>
</feature>
<name>A0AA41VQX2_PAPNU</name>
<dbReference type="InterPro" id="IPR001245">
    <property type="entry name" value="Ser-Thr/Tyr_kinase_cat_dom"/>
</dbReference>
<evidence type="ECO:0000313" key="2">
    <source>
        <dbReference type="EMBL" id="MCL7045578.1"/>
    </source>
</evidence>
<keyword evidence="3" id="KW-1185">Reference proteome</keyword>
<dbReference type="EMBL" id="JAJJMA010271380">
    <property type="protein sequence ID" value="MCL7045578.1"/>
    <property type="molecule type" value="Genomic_DNA"/>
</dbReference>
<dbReference type="InterPro" id="IPR011009">
    <property type="entry name" value="Kinase-like_dom_sf"/>
</dbReference>
<dbReference type="PANTHER" id="PTHR48007:SF4">
    <property type="entry name" value="LEUCINE-RICH REPEAT RECEPTOR-LIKE PROTEIN KINASE PXC1"/>
    <property type="match status" value="1"/>
</dbReference>
<evidence type="ECO:0000313" key="3">
    <source>
        <dbReference type="Proteomes" id="UP001177140"/>
    </source>
</evidence>
<proteinExistence type="predicted"/>
<dbReference type="GO" id="GO:0005524">
    <property type="term" value="F:ATP binding"/>
    <property type="evidence" value="ECO:0007669"/>
    <property type="project" value="InterPro"/>
</dbReference>
<dbReference type="Proteomes" id="UP001177140">
    <property type="component" value="Unassembled WGS sequence"/>
</dbReference>
<dbReference type="InterPro" id="IPR000719">
    <property type="entry name" value="Prot_kinase_dom"/>
</dbReference>
<dbReference type="PANTHER" id="PTHR48007">
    <property type="entry name" value="LEUCINE-RICH REPEAT RECEPTOR-LIKE PROTEIN KINASE PXC1"/>
    <property type="match status" value="1"/>
</dbReference>
<reference evidence="2" key="1">
    <citation type="submission" date="2022-03" db="EMBL/GenBank/DDBJ databases">
        <title>A functionally conserved STORR gene fusion in Papaver species that diverged 16.8 million years ago.</title>
        <authorList>
            <person name="Catania T."/>
        </authorList>
    </citation>
    <scope>NUCLEOTIDE SEQUENCE</scope>
    <source>
        <strain evidence="2">S-191538</strain>
    </source>
</reference>
<sequence>MQQPSSSRNAEHQILFRDDLSVDKYCAPKGIGKTTLSKRFDIKVLEEAITNKQTIWHKDCAKHRIFGMSFIHYTPENEMNLVIKTSTVRSERSPLHKKEFEEHMELVSNIRGPNVVPVRAYYFSSEDEQRLIVYDNYMEGSVHNMLHGKTSRPLHWDARLRIAIGVAKGLKQIHAQDNGKLVHGNIKSPNIFLNTKKFGCISDLGQSILFPPVLHSGRIDRQAHKHLAPEIQGEHDFKKTLQSADIYSYGTLLVELLYGEINISFCSGGFSSVRDNHLRELFNGMEKQWECMNQIAKDCTSEDPSKRPKIDAVVTNLEKISRA</sequence>
<dbReference type="GO" id="GO:0004672">
    <property type="term" value="F:protein kinase activity"/>
    <property type="evidence" value="ECO:0007669"/>
    <property type="project" value="InterPro"/>
</dbReference>
<accession>A0AA41VQX2</accession>
<dbReference type="Gene3D" id="1.10.510.10">
    <property type="entry name" value="Transferase(Phosphotransferase) domain 1"/>
    <property type="match status" value="1"/>
</dbReference>
<evidence type="ECO:0000259" key="1">
    <source>
        <dbReference type="PROSITE" id="PS50011"/>
    </source>
</evidence>
<comment type="caution">
    <text evidence="2">The sequence shown here is derived from an EMBL/GenBank/DDBJ whole genome shotgun (WGS) entry which is preliminary data.</text>
</comment>
<dbReference type="Pfam" id="PF07714">
    <property type="entry name" value="PK_Tyr_Ser-Thr"/>
    <property type="match status" value="1"/>
</dbReference>